<sequence length="655" mass="74590">MQLFSLKCLILQESQDAKFRPDIASLRGVAILGVLLFHAFPDIFSLGYLGVDIFFVLSGYLMFSILDANAVSIECVREFLVRRITRIGPMYYLVVFVTALAATFTMTSGWLVANFDRFRTALYFLLNHDLALLQKAYFHGPNDYGLFLHCWSLSVEMQFYLIAPIVVRLHQLIRKKSRHIATALLAILSAASWSTQFLYIRTDSHYKLSARLWQFGLGCLAELTSRRSTSREGGTAIPVLQLLLSGVVLVIFWPWPMIVGFPVFCRSLIAVSTSGLLASGSYSKITLHSLRPILYCGSISYVLYLIHWPILQFIVYFISAHKKLLEGGSRLGGHASTSAILISVLLAVVLHECLEKPLLRNRRLAILSTGLFLALCAYLLIFWEDLHRMGMDKDNEALIRANLELQNGEFIYPDGHYRTVGFGYHNTGPPFGLVEFPPGYGNSSILVVGNSYATQQIQIIRQALALNYANLAMFTYPGNNVLFHYDQDLNLTTRELILDYKPQVLIILVRYLQTEMNPYVPLDPVLTQFLQNADFYSQHVDHILIESAHPVYPENFLSEFLERLERGRPLEALNLDKEGSDTRLRHIRLRLDALLGVCRKCRLLHSDTPFYDNTTIRTYDPISLMSYVDNTMHLTKYGLQMLLPTYRNVLNQVLR</sequence>
<feature type="transmembrane region" description="Helical" evidence="1">
    <location>
        <begin position="294"/>
        <end position="319"/>
    </location>
</feature>
<accession>A0AA36DCF1</accession>
<dbReference type="InterPro" id="IPR002656">
    <property type="entry name" value="Acyl_transf_3_dom"/>
</dbReference>
<dbReference type="GO" id="GO:0016747">
    <property type="term" value="F:acyltransferase activity, transferring groups other than amino-acyl groups"/>
    <property type="evidence" value="ECO:0007669"/>
    <property type="project" value="InterPro"/>
</dbReference>
<keyword evidence="5" id="KW-1185">Reference proteome</keyword>
<dbReference type="EMBL" id="CATQJA010002685">
    <property type="protein sequence ID" value="CAJ0584126.1"/>
    <property type="molecule type" value="Genomic_DNA"/>
</dbReference>
<gene>
    <name evidence="4" type="ORF">MSPICULIGERA_LOCUS22188</name>
</gene>
<organism evidence="4 5">
    <name type="scientific">Mesorhabditis spiculigera</name>
    <dbReference type="NCBI Taxonomy" id="96644"/>
    <lineage>
        <taxon>Eukaryota</taxon>
        <taxon>Metazoa</taxon>
        <taxon>Ecdysozoa</taxon>
        <taxon>Nematoda</taxon>
        <taxon>Chromadorea</taxon>
        <taxon>Rhabditida</taxon>
        <taxon>Rhabditina</taxon>
        <taxon>Rhabditomorpha</taxon>
        <taxon>Rhabditoidea</taxon>
        <taxon>Rhabditidae</taxon>
        <taxon>Mesorhabditinae</taxon>
        <taxon>Mesorhabditis</taxon>
    </lineage>
</organism>
<feature type="transmembrane region" description="Helical" evidence="1">
    <location>
        <begin position="236"/>
        <end position="255"/>
    </location>
</feature>
<dbReference type="PANTHER" id="PTHR23028:SF53">
    <property type="entry name" value="ACYL_TRANSF_3 DOMAIN-CONTAINING PROTEIN"/>
    <property type="match status" value="1"/>
</dbReference>
<feature type="transmembrane region" description="Helical" evidence="1">
    <location>
        <begin position="46"/>
        <end position="69"/>
    </location>
</feature>
<evidence type="ECO:0000259" key="2">
    <source>
        <dbReference type="Pfam" id="PF01757"/>
    </source>
</evidence>
<keyword evidence="1" id="KW-1133">Transmembrane helix</keyword>
<keyword evidence="1" id="KW-0812">Transmembrane</keyword>
<protein>
    <recommendedName>
        <fullName evidence="6">Acyl_transf_3 domain-containing protein</fullName>
    </recommendedName>
</protein>
<feature type="non-terminal residue" evidence="4">
    <location>
        <position position="1"/>
    </location>
</feature>
<dbReference type="GO" id="GO:0016020">
    <property type="term" value="C:membrane"/>
    <property type="evidence" value="ECO:0007669"/>
    <property type="project" value="TreeGrafter"/>
</dbReference>
<dbReference type="Proteomes" id="UP001177023">
    <property type="component" value="Unassembled WGS sequence"/>
</dbReference>
<feature type="transmembrane region" description="Helical" evidence="1">
    <location>
        <begin position="90"/>
        <end position="113"/>
    </location>
</feature>
<evidence type="ECO:0000256" key="1">
    <source>
        <dbReference type="SAM" id="Phobius"/>
    </source>
</evidence>
<feature type="transmembrane region" description="Helical" evidence="1">
    <location>
        <begin position="364"/>
        <end position="383"/>
    </location>
</feature>
<dbReference type="PANTHER" id="PTHR23028">
    <property type="entry name" value="ACETYLTRANSFERASE"/>
    <property type="match status" value="1"/>
</dbReference>
<feature type="transmembrane region" description="Helical" evidence="1">
    <location>
        <begin position="179"/>
        <end position="200"/>
    </location>
</feature>
<dbReference type="AlphaFoldDB" id="A0AA36DCF1"/>
<evidence type="ECO:0000313" key="5">
    <source>
        <dbReference type="Proteomes" id="UP001177023"/>
    </source>
</evidence>
<feature type="transmembrane region" description="Helical" evidence="1">
    <location>
        <begin position="21"/>
        <end position="40"/>
    </location>
</feature>
<name>A0AA36DCF1_9BILA</name>
<evidence type="ECO:0008006" key="6">
    <source>
        <dbReference type="Google" id="ProtNLM"/>
    </source>
</evidence>
<proteinExistence type="predicted"/>
<feature type="transmembrane region" description="Helical" evidence="1">
    <location>
        <begin position="331"/>
        <end position="352"/>
    </location>
</feature>
<dbReference type="GO" id="GO:0000271">
    <property type="term" value="P:polysaccharide biosynthetic process"/>
    <property type="evidence" value="ECO:0007669"/>
    <property type="project" value="TreeGrafter"/>
</dbReference>
<feature type="transmembrane region" description="Helical" evidence="1">
    <location>
        <begin position="146"/>
        <end position="167"/>
    </location>
</feature>
<evidence type="ECO:0000259" key="3">
    <source>
        <dbReference type="Pfam" id="PF19040"/>
    </source>
</evidence>
<dbReference type="InterPro" id="IPR050879">
    <property type="entry name" value="Acyltransferase_3"/>
</dbReference>
<feature type="domain" description="Acyltransferase 3" evidence="2">
    <location>
        <begin position="25"/>
        <end position="349"/>
    </location>
</feature>
<dbReference type="Pfam" id="PF19040">
    <property type="entry name" value="SGNH"/>
    <property type="match status" value="1"/>
</dbReference>
<keyword evidence="1" id="KW-0472">Membrane</keyword>
<feature type="domain" description="SGNH" evidence="3">
    <location>
        <begin position="441"/>
        <end position="646"/>
    </location>
</feature>
<reference evidence="4" key="1">
    <citation type="submission" date="2023-06" db="EMBL/GenBank/DDBJ databases">
        <authorList>
            <person name="Delattre M."/>
        </authorList>
    </citation>
    <scope>NUCLEOTIDE SEQUENCE</scope>
    <source>
        <strain evidence="4">AF72</strain>
    </source>
</reference>
<evidence type="ECO:0000313" key="4">
    <source>
        <dbReference type="EMBL" id="CAJ0584126.1"/>
    </source>
</evidence>
<comment type="caution">
    <text evidence="4">The sequence shown here is derived from an EMBL/GenBank/DDBJ whole genome shotgun (WGS) entry which is preliminary data.</text>
</comment>
<dbReference type="Pfam" id="PF01757">
    <property type="entry name" value="Acyl_transf_3"/>
    <property type="match status" value="1"/>
</dbReference>
<dbReference type="InterPro" id="IPR043968">
    <property type="entry name" value="SGNH"/>
</dbReference>